<dbReference type="HAMAP" id="MF_03130">
    <property type="entry name" value="mec17"/>
    <property type="match status" value="1"/>
</dbReference>
<keyword evidence="2 3" id="KW-0012">Acyltransferase</keyword>
<feature type="region of interest" description="Disordered" evidence="4">
    <location>
        <begin position="350"/>
        <end position="379"/>
    </location>
</feature>
<accession>A0ABP0EZU9</accession>
<dbReference type="SUPFAM" id="SSF55729">
    <property type="entry name" value="Acyl-CoA N-acyltransferases (Nat)"/>
    <property type="match status" value="1"/>
</dbReference>
<evidence type="ECO:0000259" key="5">
    <source>
        <dbReference type="PROSITE" id="PS51730"/>
    </source>
</evidence>
<dbReference type="InterPro" id="IPR016181">
    <property type="entry name" value="Acyl_CoA_acyltransferase"/>
</dbReference>
<reference evidence="6 7" key="1">
    <citation type="submission" date="2024-02" db="EMBL/GenBank/DDBJ databases">
        <authorList>
            <person name="Daric V."/>
            <person name="Darras S."/>
        </authorList>
    </citation>
    <scope>NUCLEOTIDE SEQUENCE [LARGE SCALE GENOMIC DNA]</scope>
</reference>
<comment type="caution">
    <text evidence="6">The sequence shown here is derived from an EMBL/GenBank/DDBJ whole genome shotgun (WGS) entry which is preliminary data.</text>
</comment>
<name>A0ABP0EZU9_CLALP</name>
<comment type="function">
    <text evidence="3">Specifically acetylates 'Lys-40' in alpha-tubulin on the lumenal side of microtubules. Promotes microtubule destabilization and accelerates microtubule dynamics; this activity may be independent of acetylation activity. Acetylates alpha-tubulin with a slow enzymatic rate, due to a catalytic site that is not optimized for acetyl transfer. Enters the microtubule through each end and diffuses quickly throughout the lumen of microtubules. Acetylates only long/old microtubules because of its slow acetylation rate since it does not have time to act on dynamically unstable microtubules before the enzyme is released.</text>
</comment>
<proteinExistence type="inferred from homology"/>
<dbReference type="InterPro" id="IPR038746">
    <property type="entry name" value="Atat"/>
</dbReference>
<keyword evidence="7" id="KW-1185">Reference proteome</keyword>
<dbReference type="EC" id="2.3.1.108" evidence="3"/>
<feature type="binding site" evidence="3">
    <location>
        <begin position="117"/>
        <end position="130"/>
    </location>
    <ligand>
        <name>acetyl-CoA</name>
        <dbReference type="ChEBI" id="CHEBI:57288"/>
    </ligand>
</feature>
<evidence type="ECO:0000313" key="6">
    <source>
        <dbReference type="EMBL" id="CAK8673013.1"/>
    </source>
</evidence>
<comment type="similarity">
    <text evidence="3">Belongs to the acetyltransferase ATAT1 family.</text>
</comment>
<dbReference type="Pfam" id="PF05301">
    <property type="entry name" value="Acetyltransf_16"/>
    <property type="match status" value="1"/>
</dbReference>
<gene>
    <name evidence="6" type="ORF">CVLEPA_LOCUS2802</name>
</gene>
<dbReference type="PROSITE" id="PS51730">
    <property type="entry name" value="GNAT_ATAT"/>
    <property type="match status" value="1"/>
</dbReference>
<evidence type="ECO:0000256" key="4">
    <source>
        <dbReference type="SAM" id="MobiDB-lite"/>
    </source>
</evidence>
<evidence type="ECO:0000313" key="7">
    <source>
        <dbReference type="Proteomes" id="UP001642483"/>
    </source>
</evidence>
<organism evidence="6 7">
    <name type="scientific">Clavelina lepadiformis</name>
    <name type="common">Light-bulb sea squirt</name>
    <name type="synonym">Ascidia lepadiformis</name>
    <dbReference type="NCBI Taxonomy" id="159417"/>
    <lineage>
        <taxon>Eukaryota</taxon>
        <taxon>Metazoa</taxon>
        <taxon>Chordata</taxon>
        <taxon>Tunicata</taxon>
        <taxon>Ascidiacea</taxon>
        <taxon>Aplousobranchia</taxon>
        <taxon>Clavelinidae</taxon>
        <taxon>Clavelina</taxon>
    </lineage>
</organism>
<evidence type="ECO:0000256" key="1">
    <source>
        <dbReference type="ARBA" id="ARBA00022679"/>
    </source>
</evidence>
<evidence type="ECO:0000256" key="3">
    <source>
        <dbReference type="HAMAP-Rule" id="MF_03130"/>
    </source>
</evidence>
<sequence>MEFDFNINLLFPDNVTLVGRHVPGHTQDSRFQQHKNLQLVIEVLGRKSAKAQQLTGSITSLHKSQIHGHHIFVLKNPSSNNGRGSVIGFVKVGKKRLFVLDHDGNHNEVFPLCVLDFYVHESQQRRGHGLQLFKHMLQHENVQPSHLAIDRPSQKFISFLKKHFNLWATIAQVNNFVIFEGFFKHRTDVVGSGSRNSRFSRDSQFRPLSRAVSDDVIKRNRQNDAANFIFKDIRPISGCENQLSQGHGLYSTRNNRRRKWNPDGTWQSVQNQSAPVRPNLYSRFTHENSKNLPPLPMSTRIHQNAVCDINKNPLPRKESENNKEVEIKSTHDFPRRQNDVLEGRRSNFVTMNDNEDNATADTKPLQDGAASEEENTNNRKNLEDMFSARKTPENLQHTSQFVYSKPSDMIAELKAKDEQSLMPKPPPHQYNRRWQHHHLRGTQSSWNVLGIPKFSHWKAS</sequence>
<dbReference type="Gene3D" id="3.40.630.30">
    <property type="match status" value="1"/>
</dbReference>
<evidence type="ECO:0000256" key="2">
    <source>
        <dbReference type="ARBA" id="ARBA00023315"/>
    </source>
</evidence>
<dbReference type="Proteomes" id="UP001642483">
    <property type="component" value="Unassembled WGS sequence"/>
</dbReference>
<dbReference type="CDD" id="cd04301">
    <property type="entry name" value="NAT_SF"/>
    <property type="match status" value="1"/>
</dbReference>
<dbReference type="EMBL" id="CAWYQH010000002">
    <property type="protein sequence ID" value="CAK8673013.1"/>
    <property type="molecule type" value="Genomic_DNA"/>
</dbReference>
<keyword evidence="1 3" id="KW-0808">Transferase</keyword>
<dbReference type="PANTHER" id="PTHR12327">
    <property type="entry name" value="ALPHA-TUBULIN N-ACETYLTRANSFERASE 1"/>
    <property type="match status" value="1"/>
</dbReference>
<comment type="catalytic activity">
    <reaction evidence="3">
        <text>L-lysyl-[alpha-tubulin] + acetyl-CoA = N(6)-acetyl-L-lysyl-[alpha-tubulin] + CoA + H(+)</text>
        <dbReference type="Rhea" id="RHEA:15277"/>
        <dbReference type="Rhea" id="RHEA-COMP:11278"/>
        <dbReference type="Rhea" id="RHEA-COMP:11279"/>
        <dbReference type="ChEBI" id="CHEBI:15378"/>
        <dbReference type="ChEBI" id="CHEBI:29969"/>
        <dbReference type="ChEBI" id="CHEBI:57287"/>
        <dbReference type="ChEBI" id="CHEBI:57288"/>
        <dbReference type="ChEBI" id="CHEBI:61930"/>
        <dbReference type="EC" id="2.3.1.108"/>
    </reaction>
</comment>
<protein>
    <recommendedName>
        <fullName evidence="3">Alpha-tubulin N-acetyltransferase</fullName>
        <shortName evidence="3">Alpha-TAT</shortName>
        <shortName evidence="3">TAT</shortName>
        <ecNumber evidence="3">2.3.1.108</ecNumber>
    </recommendedName>
    <alternativeName>
        <fullName evidence="3">Acetyltransferase mec-17 homolog</fullName>
    </alternativeName>
</protein>
<dbReference type="PANTHER" id="PTHR12327:SF0">
    <property type="entry name" value="ALPHA-TUBULIN N-ACETYLTRANSFERASE 1"/>
    <property type="match status" value="1"/>
</dbReference>
<feature type="site" description="Crucial for catalytic activity" evidence="3">
    <location>
        <position position="52"/>
    </location>
</feature>
<feature type="binding site" evidence="3">
    <location>
        <begin position="153"/>
        <end position="162"/>
    </location>
    <ligand>
        <name>acetyl-CoA</name>
        <dbReference type="ChEBI" id="CHEBI:57288"/>
    </ligand>
</feature>
<feature type="domain" description="N-acetyltransferase" evidence="5">
    <location>
        <begin position="1"/>
        <end position="183"/>
    </location>
</feature>
<dbReference type="InterPro" id="IPR007965">
    <property type="entry name" value="GNAT_ATAT"/>
</dbReference>